<feature type="transmembrane region" description="Helical" evidence="7">
    <location>
        <begin position="224"/>
        <end position="243"/>
    </location>
</feature>
<evidence type="ECO:0000313" key="8">
    <source>
        <dbReference type="EMBL" id="RTQ51665.1"/>
    </source>
</evidence>
<evidence type="ECO:0000256" key="4">
    <source>
        <dbReference type="ARBA" id="ARBA00022989"/>
    </source>
</evidence>
<dbReference type="PANTHER" id="PTHR30213">
    <property type="entry name" value="INNER MEMBRANE PROTEIN YHJD"/>
    <property type="match status" value="1"/>
</dbReference>
<feature type="transmembrane region" description="Helical" evidence="7">
    <location>
        <begin position="255"/>
        <end position="278"/>
    </location>
</feature>
<gene>
    <name evidence="8" type="ORF">EJV47_07670</name>
</gene>
<sequence length="343" mass="38038">MTKIRPTGRLHHRWPDFFTLLRRAGRELAAHDPLRLGAATAFFTTFALPPILILFISVLGAIYPASQVRALLLEKVADLISSTGADLLAQIVTNVTNVQRSHWVTAAGFGFLLFVATTLFVVIQNSLNELWQVRPRRQTGRLSRVLRERTRSGSALLATAVLAVAAILADSILHVFGELVGDFDVTLMLVAIQVLNNAVSLLILTAWFALAFRNLSHAHVPWPALWRGALLTGLLFELGERVLHLLLVPRNLGPIYGPASSIVLLLLFVFYSAMMFYFGASFTKVYAQYAGQPLRPKPSAVRYRLVNVPEPDDDADAPPTAARHRRATGRKQRLTRPLGKNRR</sequence>
<evidence type="ECO:0000256" key="5">
    <source>
        <dbReference type="ARBA" id="ARBA00023136"/>
    </source>
</evidence>
<proteinExistence type="predicted"/>
<dbReference type="PANTHER" id="PTHR30213:SF1">
    <property type="entry name" value="INNER MEMBRANE PROTEIN YHJD"/>
    <property type="match status" value="1"/>
</dbReference>
<evidence type="ECO:0000256" key="2">
    <source>
        <dbReference type="ARBA" id="ARBA00022475"/>
    </source>
</evidence>
<feature type="region of interest" description="Disordered" evidence="6">
    <location>
        <begin position="308"/>
        <end position="343"/>
    </location>
</feature>
<evidence type="ECO:0000313" key="9">
    <source>
        <dbReference type="Proteomes" id="UP000282184"/>
    </source>
</evidence>
<feature type="transmembrane region" description="Helical" evidence="7">
    <location>
        <begin position="103"/>
        <end position="127"/>
    </location>
</feature>
<dbReference type="OrthoDB" id="9797028at2"/>
<comment type="caution">
    <text evidence="8">The sequence shown here is derived from an EMBL/GenBank/DDBJ whole genome shotgun (WGS) entry which is preliminary data.</text>
</comment>
<dbReference type="AlphaFoldDB" id="A0A431U5M4"/>
<dbReference type="InterPro" id="IPR017039">
    <property type="entry name" value="Virul_fac_BrkB"/>
</dbReference>
<keyword evidence="5 7" id="KW-0472">Membrane</keyword>
<keyword evidence="3 7" id="KW-0812">Transmembrane</keyword>
<comment type="subcellular location">
    <subcellularLocation>
        <location evidence="1">Cell membrane</location>
        <topology evidence="1">Multi-pass membrane protein</topology>
    </subcellularLocation>
</comment>
<feature type="compositionally biased region" description="Basic residues" evidence="6">
    <location>
        <begin position="322"/>
        <end position="343"/>
    </location>
</feature>
<keyword evidence="4 7" id="KW-1133">Transmembrane helix</keyword>
<accession>A0A431U5M4</accession>
<evidence type="ECO:0000256" key="1">
    <source>
        <dbReference type="ARBA" id="ARBA00004651"/>
    </source>
</evidence>
<feature type="transmembrane region" description="Helical" evidence="7">
    <location>
        <begin position="154"/>
        <end position="176"/>
    </location>
</feature>
<dbReference type="Proteomes" id="UP000282184">
    <property type="component" value="Unassembled WGS sequence"/>
</dbReference>
<evidence type="ECO:0000256" key="6">
    <source>
        <dbReference type="SAM" id="MobiDB-lite"/>
    </source>
</evidence>
<keyword evidence="9" id="KW-1185">Reference proteome</keyword>
<dbReference type="RefSeq" id="WP_126692557.1">
    <property type="nucleotide sequence ID" value="NZ_RXOF01000003.1"/>
</dbReference>
<dbReference type="GO" id="GO:0005886">
    <property type="term" value="C:plasma membrane"/>
    <property type="evidence" value="ECO:0007669"/>
    <property type="project" value="UniProtKB-SubCell"/>
</dbReference>
<evidence type="ECO:0000256" key="7">
    <source>
        <dbReference type="SAM" id="Phobius"/>
    </source>
</evidence>
<keyword evidence="2" id="KW-1003">Cell membrane</keyword>
<dbReference type="PIRSF" id="PIRSF035875">
    <property type="entry name" value="RNase_BN"/>
    <property type="match status" value="1"/>
</dbReference>
<feature type="transmembrane region" description="Helical" evidence="7">
    <location>
        <begin position="188"/>
        <end position="212"/>
    </location>
</feature>
<organism evidence="8 9">
    <name type="scientific">Hymenobacter gummosus</name>
    <dbReference type="NCBI Taxonomy" id="1776032"/>
    <lineage>
        <taxon>Bacteria</taxon>
        <taxon>Pseudomonadati</taxon>
        <taxon>Bacteroidota</taxon>
        <taxon>Cytophagia</taxon>
        <taxon>Cytophagales</taxon>
        <taxon>Hymenobacteraceae</taxon>
        <taxon>Hymenobacter</taxon>
    </lineage>
</organism>
<dbReference type="EMBL" id="RXOF01000003">
    <property type="protein sequence ID" value="RTQ51665.1"/>
    <property type="molecule type" value="Genomic_DNA"/>
</dbReference>
<evidence type="ECO:0000256" key="3">
    <source>
        <dbReference type="ARBA" id="ARBA00022692"/>
    </source>
</evidence>
<protein>
    <submittedName>
        <fullName evidence="8">YihY/virulence factor BrkB family protein</fullName>
    </submittedName>
</protein>
<name>A0A431U5M4_9BACT</name>
<feature type="transmembrane region" description="Helical" evidence="7">
    <location>
        <begin position="36"/>
        <end position="63"/>
    </location>
</feature>
<reference evidence="8 9" key="1">
    <citation type="submission" date="2018-12" db="EMBL/GenBank/DDBJ databases">
        <title>Hymenobacter gummosus sp. nov., isolated from a spring.</title>
        <authorList>
            <person name="Nie L."/>
        </authorList>
    </citation>
    <scope>NUCLEOTIDE SEQUENCE [LARGE SCALE GENOMIC DNA]</scope>
    <source>
        <strain evidence="8 9">KCTC 52166</strain>
    </source>
</reference>
<dbReference type="Pfam" id="PF03631">
    <property type="entry name" value="Virul_fac_BrkB"/>
    <property type="match status" value="1"/>
</dbReference>